<protein>
    <submittedName>
        <fullName evidence="1">Uncharacterized protein</fullName>
    </submittedName>
</protein>
<evidence type="ECO:0000313" key="2">
    <source>
        <dbReference type="Proteomes" id="UP000640725"/>
    </source>
</evidence>
<comment type="caution">
    <text evidence="1">The sequence shown here is derived from an EMBL/GenBank/DDBJ whole genome shotgun (WGS) entry which is preliminary data.</text>
</comment>
<keyword evidence="2" id="KW-1185">Reference proteome</keyword>
<accession>A0ABR9UG57</accession>
<sequence length="153" mass="17586">MQQRLRQKPGFSIQLRGLRNRVSYPIFLLCSKGYGRNPVSRYNCGGSETGFLILSFYYAAKVTAETRFLDTTVGAQKPGFLSYLSIMQQRLREKPGFSIQLRGLRNRVSLAIFLLCSKSYCRNPISNKTHPLKKKFLNALTREKGRREKKKEG</sequence>
<organism evidence="1 2">
    <name type="scientific">Planktothrix mougeotii LEGE 06226</name>
    <dbReference type="NCBI Taxonomy" id="1828728"/>
    <lineage>
        <taxon>Bacteria</taxon>
        <taxon>Bacillati</taxon>
        <taxon>Cyanobacteriota</taxon>
        <taxon>Cyanophyceae</taxon>
        <taxon>Oscillatoriophycideae</taxon>
        <taxon>Oscillatoriales</taxon>
        <taxon>Microcoleaceae</taxon>
        <taxon>Planktothrix</taxon>
    </lineage>
</organism>
<dbReference type="Proteomes" id="UP000640725">
    <property type="component" value="Unassembled WGS sequence"/>
</dbReference>
<dbReference type="RefSeq" id="WP_193870297.1">
    <property type="nucleotide sequence ID" value="NZ_JADEWU010000040.1"/>
</dbReference>
<dbReference type="EMBL" id="JADEWU010000040">
    <property type="protein sequence ID" value="MBE9144796.1"/>
    <property type="molecule type" value="Genomic_DNA"/>
</dbReference>
<gene>
    <name evidence="1" type="ORF">IQ236_16450</name>
</gene>
<name>A0ABR9UG57_9CYAN</name>
<reference evidence="1 2" key="1">
    <citation type="submission" date="2020-10" db="EMBL/GenBank/DDBJ databases">
        <authorList>
            <person name="Castelo-Branco R."/>
            <person name="Eusebio N."/>
            <person name="Adriana R."/>
            <person name="Vieira A."/>
            <person name="Brugerolle De Fraissinette N."/>
            <person name="Rezende De Castro R."/>
            <person name="Schneider M.P."/>
            <person name="Vasconcelos V."/>
            <person name="Leao P.N."/>
        </authorList>
    </citation>
    <scope>NUCLEOTIDE SEQUENCE [LARGE SCALE GENOMIC DNA]</scope>
    <source>
        <strain evidence="1 2">LEGE 06226</strain>
    </source>
</reference>
<proteinExistence type="predicted"/>
<evidence type="ECO:0000313" key="1">
    <source>
        <dbReference type="EMBL" id="MBE9144796.1"/>
    </source>
</evidence>